<evidence type="ECO:0000313" key="5">
    <source>
        <dbReference type="Proteomes" id="UP000319578"/>
    </source>
</evidence>
<reference evidence="2 5" key="3">
    <citation type="submission" date="2019-06" db="EMBL/GenBank/DDBJ databases">
        <title>Whole genome shotgun sequence of Brevibacillus reuszeri NBRC 15719.</title>
        <authorList>
            <person name="Hosoyama A."/>
            <person name="Uohara A."/>
            <person name="Ohji S."/>
            <person name="Ichikawa N."/>
        </authorList>
    </citation>
    <scope>NUCLEOTIDE SEQUENCE [LARGE SCALE GENOMIC DNA]</scope>
    <source>
        <strain evidence="2 5">NBRC 15719</strain>
    </source>
</reference>
<evidence type="ECO:0000313" key="4">
    <source>
        <dbReference type="Proteomes" id="UP000036834"/>
    </source>
</evidence>
<name>A0A0K9YR29_9BACL</name>
<dbReference type="EMBL" id="LGIQ01000009">
    <property type="protein sequence ID" value="KNB71097.1"/>
    <property type="molecule type" value="Genomic_DNA"/>
</dbReference>
<evidence type="ECO:0000313" key="3">
    <source>
        <dbReference type="EMBL" id="KNB71097.1"/>
    </source>
</evidence>
<sequence length="211" mass="24157">MNEGTIAILFQWSLLCLVWMGSYDTLLREVRIQRRNMLAVLAAFLVCSFVSWKLYFAPVHVSLSGTILPLLVSVVLYTRLGKERRRLHLLGAMATAILLVWLRWLFFTDPILLFWDERIIVPVIAVIATFAMCRQSAAQLFQLIFALTATDILHTFYFWKLSGACVLGTDFAQDFLWSGIMLLGVVVLIWSVIRRVFRNKEPESSHSDAGR</sequence>
<dbReference type="PATRIC" id="fig|54915.3.peg.3106"/>
<accession>A0A0K9YR29</accession>
<protein>
    <submittedName>
        <fullName evidence="3">Uncharacterized protein</fullName>
    </submittedName>
</protein>
<feature type="transmembrane region" description="Helical" evidence="1">
    <location>
        <begin position="112"/>
        <end position="133"/>
    </location>
</feature>
<feature type="transmembrane region" description="Helical" evidence="1">
    <location>
        <begin position="61"/>
        <end position="80"/>
    </location>
</feature>
<feature type="transmembrane region" description="Helical" evidence="1">
    <location>
        <begin position="87"/>
        <end position="106"/>
    </location>
</feature>
<dbReference type="STRING" id="54915.ADS79_19965"/>
<feature type="transmembrane region" description="Helical" evidence="1">
    <location>
        <begin position="38"/>
        <end position="55"/>
    </location>
</feature>
<dbReference type="Pfam" id="PF24124">
    <property type="entry name" value="YphA"/>
    <property type="match status" value="1"/>
</dbReference>
<feature type="transmembrane region" description="Helical" evidence="1">
    <location>
        <begin position="140"/>
        <end position="159"/>
    </location>
</feature>
<evidence type="ECO:0000313" key="2">
    <source>
        <dbReference type="EMBL" id="GED66646.1"/>
    </source>
</evidence>
<dbReference type="Proteomes" id="UP000319578">
    <property type="component" value="Unassembled WGS sequence"/>
</dbReference>
<dbReference type="OrthoDB" id="2475620at2"/>
<dbReference type="Proteomes" id="UP000036834">
    <property type="component" value="Unassembled WGS sequence"/>
</dbReference>
<keyword evidence="1" id="KW-0472">Membrane</keyword>
<reference evidence="3" key="2">
    <citation type="submission" date="2015-07" db="EMBL/GenBank/DDBJ databases">
        <title>MeaNS - Measles Nucleotide Surveillance Program.</title>
        <authorList>
            <person name="Tran T."/>
            <person name="Druce J."/>
        </authorList>
    </citation>
    <scope>NUCLEOTIDE SEQUENCE</scope>
    <source>
        <strain evidence="3">DSM 9887</strain>
    </source>
</reference>
<proteinExistence type="predicted"/>
<dbReference type="AlphaFoldDB" id="A0A0K9YR29"/>
<keyword evidence="1" id="KW-0812">Transmembrane</keyword>
<comment type="caution">
    <text evidence="3">The sequence shown here is derived from an EMBL/GenBank/DDBJ whole genome shotgun (WGS) entry which is preliminary data.</text>
</comment>
<keyword evidence="5" id="KW-1185">Reference proteome</keyword>
<dbReference type="EMBL" id="BJON01000002">
    <property type="protein sequence ID" value="GED66646.1"/>
    <property type="molecule type" value="Genomic_DNA"/>
</dbReference>
<reference evidence="4" key="1">
    <citation type="submission" date="2015-07" db="EMBL/GenBank/DDBJ databases">
        <title>Genome sequencing project for genomic taxonomy and phylogenomics of Bacillus-like bacteria.</title>
        <authorList>
            <person name="Liu B."/>
            <person name="Wang J."/>
            <person name="Zhu Y."/>
            <person name="Liu G."/>
            <person name="Chen Q."/>
            <person name="Chen Z."/>
            <person name="Lan J."/>
            <person name="Che J."/>
            <person name="Ge C."/>
            <person name="Shi H."/>
            <person name="Pan Z."/>
            <person name="Liu X."/>
        </authorList>
    </citation>
    <scope>NUCLEOTIDE SEQUENCE [LARGE SCALE GENOMIC DNA]</scope>
    <source>
        <strain evidence="4">DSM 9887</strain>
    </source>
</reference>
<evidence type="ECO:0000256" key="1">
    <source>
        <dbReference type="SAM" id="Phobius"/>
    </source>
</evidence>
<keyword evidence="1" id="KW-1133">Transmembrane helix</keyword>
<dbReference type="InterPro" id="IPR014617">
    <property type="entry name" value="YphA_Bacsu"/>
</dbReference>
<dbReference type="RefSeq" id="WP_049740132.1">
    <property type="nucleotide sequence ID" value="NZ_BJON01000002.1"/>
</dbReference>
<organism evidence="3 4">
    <name type="scientific">Brevibacillus reuszeri</name>
    <dbReference type="NCBI Taxonomy" id="54915"/>
    <lineage>
        <taxon>Bacteria</taxon>
        <taxon>Bacillati</taxon>
        <taxon>Bacillota</taxon>
        <taxon>Bacilli</taxon>
        <taxon>Bacillales</taxon>
        <taxon>Paenibacillaceae</taxon>
        <taxon>Brevibacillus</taxon>
    </lineage>
</organism>
<feature type="transmembrane region" description="Helical" evidence="1">
    <location>
        <begin position="175"/>
        <end position="193"/>
    </location>
</feature>
<feature type="transmembrane region" description="Helical" evidence="1">
    <location>
        <begin position="6"/>
        <end position="26"/>
    </location>
</feature>
<gene>
    <name evidence="3" type="ORF">ADS79_19965</name>
    <name evidence="2" type="ORF">BRE01_03480</name>
</gene>